<evidence type="ECO:0000313" key="2">
    <source>
        <dbReference type="EMBL" id="RXJ71966.1"/>
    </source>
</evidence>
<proteinExistence type="predicted"/>
<dbReference type="Gene3D" id="3.30.420.40">
    <property type="match status" value="1"/>
</dbReference>
<gene>
    <name evidence="2" type="ORF">CS022_18365</name>
</gene>
<protein>
    <recommendedName>
        <fullName evidence="4">Rod shape-determining protein MreB</fullName>
    </recommendedName>
</protein>
<keyword evidence="1" id="KW-0472">Membrane</keyword>
<dbReference type="AlphaFoldDB" id="A0A4Q0YMJ0"/>
<evidence type="ECO:0000313" key="3">
    <source>
        <dbReference type="Proteomes" id="UP000290287"/>
    </source>
</evidence>
<keyword evidence="1" id="KW-1133">Transmembrane helix</keyword>
<keyword evidence="1" id="KW-0812">Transmembrane</keyword>
<dbReference type="OrthoDB" id="8612466at2"/>
<dbReference type="EMBL" id="PEIB01000028">
    <property type="protein sequence ID" value="RXJ71966.1"/>
    <property type="molecule type" value="Genomic_DNA"/>
</dbReference>
<sequence length="199" mass="22444">MQDWLRRRVSKVVYVQLWEERLKVIHCGNGKTFDEKPLLALRHQPKGGRIIAQIGNEAAAFSGDDIELLNPFSHPRTLISDMYSADLVIRHGFSKLRSFRYFVSPYVVVVHPMEKREGGVTKVEKAALETLFKESGAREVLVYEGEALDPENIDYSHLYQASIKDHLMDIKRGRKTAGVLAAVLGVYALALIAFFSING</sequence>
<keyword evidence="3" id="KW-1185">Reference proteome</keyword>
<dbReference type="InterPro" id="IPR056546">
    <property type="entry name" value="MreB_MamK-like"/>
</dbReference>
<organism evidence="2 3">
    <name type="scientific">Veronia nyctiphanis</name>
    <dbReference type="NCBI Taxonomy" id="1278244"/>
    <lineage>
        <taxon>Bacteria</taxon>
        <taxon>Pseudomonadati</taxon>
        <taxon>Pseudomonadota</taxon>
        <taxon>Gammaproteobacteria</taxon>
        <taxon>Vibrionales</taxon>
        <taxon>Vibrionaceae</taxon>
        <taxon>Veronia</taxon>
    </lineage>
</organism>
<comment type="caution">
    <text evidence="2">The sequence shown here is derived from an EMBL/GenBank/DDBJ whole genome shotgun (WGS) entry which is preliminary data.</text>
</comment>
<name>A0A4Q0YMJ0_9GAMM</name>
<dbReference type="Proteomes" id="UP000290287">
    <property type="component" value="Unassembled WGS sequence"/>
</dbReference>
<dbReference type="Pfam" id="PF06723">
    <property type="entry name" value="MreB_Mbl"/>
    <property type="match status" value="1"/>
</dbReference>
<evidence type="ECO:0000256" key="1">
    <source>
        <dbReference type="SAM" id="Phobius"/>
    </source>
</evidence>
<dbReference type="RefSeq" id="WP_129123459.1">
    <property type="nucleotide sequence ID" value="NZ_PEIB01000028.1"/>
</dbReference>
<accession>A0A4Q0YMJ0</accession>
<reference evidence="2 3" key="1">
    <citation type="submission" date="2017-10" db="EMBL/GenBank/DDBJ databases">
        <title>Nyctiphanis sp. nov., isolated from the stomach of the euphausiid Nyctiphanes simplex (Hansen, 1911) in the Gulf of California.</title>
        <authorList>
            <person name="Gomez-Gil B."/>
            <person name="Aguilar-Mendez M."/>
            <person name="Lopez-Cortes A."/>
            <person name="Gomez-Gutierrez J."/>
            <person name="Roque A."/>
            <person name="Lang E."/>
            <person name="Gonzalez-Castillo A."/>
        </authorList>
    </citation>
    <scope>NUCLEOTIDE SEQUENCE [LARGE SCALE GENOMIC DNA]</scope>
    <source>
        <strain evidence="2 3">CAIM 600</strain>
    </source>
</reference>
<evidence type="ECO:0008006" key="4">
    <source>
        <dbReference type="Google" id="ProtNLM"/>
    </source>
</evidence>
<feature type="transmembrane region" description="Helical" evidence="1">
    <location>
        <begin position="177"/>
        <end position="197"/>
    </location>
</feature>